<gene>
    <name evidence="2" type="ORF">PS938_05652</name>
</gene>
<organism evidence="2 3">
    <name type="scientific">Pseudomonas fluorescens</name>
    <dbReference type="NCBI Taxonomy" id="294"/>
    <lineage>
        <taxon>Bacteria</taxon>
        <taxon>Pseudomonadati</taxon>
        <taxon>Pseudomonadota</taxon>
        <taxon>Gammaproteobacteria</taxon>
        <taxon>Pseudomonadales</taxon>
        <taxon>Pseudomonadaceae</taxon>
        <taxon>Pseudomonas</taxon>
    </lineage>
</organism>
<proteinExistence type="predicted"/>
<feature type="region of interest" description="Disordered" evidence="1">
    <location>
        <begin position="41"/>
        <end position="63"/>
    </location>
</feature>
<dbReference type="AlphaFoldDB" id="A0A5E7VQT7"/>
<evidence type="ECO:0000256" key="1">
    <source>
        <dbReference type="SAM" id="MobiDB-lite"/>
    </source>
</evidence>
<name>A0A5E7VQT7_PSEFL</name>
<reference evidence="2 3" key="1">
    <citation type="submission" date="2019-09" db="EMBL/GenBank/DDBJ databases">
        <authorList>
            <person name="Chandra G."/>
            <person name="Truman W A."/>
        </authorList>
    </citation>
    <scope>NUCLEOTIDE SEQUENCE [LARGE SCALE GENOMIC DNA]</scope>
    <source>
        <strain evidence="2">PS938</strain>
    </source>
</reference>
<evidence type="ECO:0000313" key="3">
    <source>
        <dbReference type="Proteomes" id="UP000327191"/>
    </source>
</evidence>
<dbReference type="EMBL" id="CABVJE010000056">
    <property type="protein sequence ID" value="VVQ24907.1"/>
    <property type="molecule type" value="Genomic_DNA"/>
</dbReference>
<dbReference type="Proteomes" id="UP000327191">
    <property type="component" value="Unassembled WGS sequence"/>
</dbReference>
<protein>
    <submittedName>
        <fullName evidence="2">Uncharacterized protein</fullName>
    </submittedName>
</protein>
<accession>A0A5E7VQT7</accession>
<feature type="compositionally biased region" description="Gly residues" evidence="1">
    <location>
        <begin position="47"/>
        <end position="63"/>
    </location>
</feature>
<sequence>MRGNRRQPTFADIGPGGRDVRRRLRQQLLTVFDAGVGPQERARGRRGLLGGGPAFGRGGRGGGRVGGRVRGFGGIAVMLIGGGRGGGAVEQNPWLKGQGLALRAQVEAGKKTR</sequence>
<evidence type="ECO:0000313" key="2">
    <source>
        <dbReference type="EMBL" id="VVQ24907.1"/>
    </source>
</evidence>